<accession>A0A9P6T6C5</accession>
<proteinExistence type="predicted"/>
<evidence type="ECO:0000313" key="2">
    <source>
        <dbReference type="Proteomes" id="UP000886653"/>
    </source>
</evidence>
<reference evidence="1" key="1">
    <citation type="submission" date="2013-11" db="EMBL/GenBank/DDBJ databases">
        <title>Genome sequence of the fusiform rust pathogen reveals effectors for host alternation and coevolution with pine.</title>
        <authorList>
            <consortium name="DOE Joint Genome Institute"/>
            <person name="Smith K."/>
            <person name="Pendleton A."/>
            <person name="Kubisiak T."/>
            <person name="Anderson C."/>
            <person name="Salamov A."/>
            <person name="Aerts A."/>
            <person name="Riley R."/>
            <person name="Clum A."/>
            <person name="Lindquist E."/>
            <person name="Ence D."/>
            <person name="Campbell M."/>
            <person name="Kronenberg Z."/>
            <person name="Feau N."/>
            <person name="Dhillon B."/>
            <person name="Hamelin R."/>
            <person name="Burleigh J."/>
            <person name="Smith J."/>
            <person name="Yandell M."/>
            <person name="Nelson C."/>
            <person name="Grigoriev I."/>
            <person name="Davis J."/>
        </authorList>
    </citation>
    <scope>NUCLEOTIDE SEQUENCE</scope>
    <source>
        <strain evidence="1">G11</strain>
    </source>
</reference>
<organism evidence="1 2">
    <name type="scientific">Cronartium quercuum f. sp. fusiforme G11</name>
    <dbReference type="NCBI Taxonomy" id="708437"/>
    <lineage>
        <taxon>Eukaryota</taxon>
        <taxon>Fungi</taxon>
        <taxon>Dikarya</taxon>
        <taxon>Basidiomycota</taxon>
        <taxon>Pucciniomycotina</taxon>
        <taxon>Pucciniomycetes</taxon>
        <taxon>Pucciniales</taxon>
        <taxon>Coleosporiaceae</taxon>
        <taxon>Cronartium</taxon>
    </lineage>
</organism>
<dbReference type="EMBL" id="MU167445">
    <property type="protein sequence ID" value="KAG0140425.1"/>
    <property type="molecule type" value="Genomic_DNA"/>
</dbReference>
<keyword evidence="2" id="KW-1185">Reference proteome</keyword>
<dbReference type="AlphaFoldDB" id="A0A9P6T6C5"/>
<comment type="caution">
    <text evidence="1">The sequence shown here is derived from an EMBL/GenBank/DDBJ whole genome shotgun (WGS) entry which is preliminary data.</text>
</comment>
<dbReference type="Proteomes" id="UP000886653">
    <property type="component" value="Unassembled WGS sequence"/>
</dbReference>
<sequence length="384" mass="44996">MEFFLSKGLTDRIPLKAFAIYTVWSTKQKDRETQMLQQMERWIERSFPGTPLNVVLRFVDKRQYLQGPERDIIKPKTYISHKLEDAGVDIDHRRKTTELSVRPINMEECFNIFSHDIPFAIHADPIKYHENMSEKFLDQEEATKRKVKWLDSVDDVQGAPVMDFSIYVVWATKQESRRRRIVDNLLEWESQSPNPSSFGTFVDYALNWIYMRDLQKAKNKSVIQLGAGKPLEDSDLISVFNSLSPGYFPSNPASIAEAGPHPSYAECCYEFSRTSSKYWTPSLEIPQEYWYDHKRYHEYLDSKFEEFERKVAREVNYLHQQESRGQVTFHGLNVYIVWAKKQTSKSSRIIANLDRWQSKASKGSPLSLALKHGKEWIKNTIKSQ</sequence>
<evidence type="ECO:0000313" key="1">
    <source>
        <dbReference type="EMBL" id="KAG0140425.1"/>
    </source>
</evidence>
<name>A0A9P6T6C5_9BASI</name>
<gene>
    <name evidence="1" type="ORF">CROQUDRAFT_690625</name>
</gene>
<protein>
    <submittedName>
        <fullName evidence="1">Uncharacterized protein</fullName>
    </submittedName>
</protein>